<dbReference type="InterPro" id="IPR011991">
    <property type="entry name" value="ArsR-like_HTH"/>
</dbReference>
<evidence type="ECO:0000313" key="5">
    <source>
        <dbReference type="EMBL" id="CED94628.1"/>
    </source>
</evidence>
<evidence type="ECO:0000256" key="3">
    <source>
        <dbReference type="ARBA" id="ARBA00023163"/>
    </source>
</evidence>
<gene>
    <name evidence="5" type="ORF">CRIB_2023</name>
</gene>
<protein>
    <submittedName>
        <fullName evidence="5">HTH-type transcriptional activator HxlR protein</fullName>
    </submittedName>
</protein>
<dbReference type="PROSITE" id="PS51118">
    <property type="entry name" value="HTH_HXLR"/>
    <property type="match status" value="1"/>
</dbReference>
<dbReference type="Pfam" id="PF01638">
    <property type="entry name" value="HxlR"/>
    <property type="match status" value="1"/>
</dbReference>
<organism evidence="5 6">
    <name type="scientific">Romboutsia ilealis</name>
    <dbReference type="NCBI Taxonomy" id="1115758"/>
    <lineage>
        <taxon>Bacteria</taxon>
        <taxon>Bacillati</taxon>
        <taxon>Bacillota</taxon>
        <taxon>Clostridia</taxon>
        <taxon>Peptostreptococcales</taxon>
        <taxon>Peptostreptococcaceae</taxon>
        <taxon>Romboutsia</taxon>
    </lineage>
</organism>
<keyword evidence="1" id="KW-0805">Transcription regulation</keyword>
<dbReference type="RefSeq" id="WP_276701988.1">
    <property type="nucleotide sequence ID" value="NZ_CAJUCR010000007.1"/>
</dbReference>
<dbReference type="PANTHER" id="PTHR33204">
    <property type="entry name" value="TRANSCRIPTIONAL REGULATOR, MARR FAMILY"/>
    <property type="match status" value="1"/>
</dbReference>
<dbReference type="GeneID" id="82206048"/>
<dbReference type="SUPFAM" id="SSF46785">
    <property type="entry name" value="Winged helix' DNA-binding domain"/>
    <property type="match status" value="1"/>
</dbReference>
<evidence type="ECO:0000256" key="1">
    <source>
        <dbReference type="ARBA" id="ARBA00023015"/>
    </source>
</evidence>
<dbReference type="InterPro" id="IPR036390">
    <property type="entry name" value="WH_DNA-bd_sf"/>
</dbReference>
<dbReference type="InterPro" id="IPR002577">
    <property type="entry name" value="HTH_HxlR"/>
</dbReference>
<evidence type="ECO:0000313" key="6">
    <source>
        <dbReference type="Proteomes" id="UP000245622"/>
    </source>
</evidence>
<name>A0A1V1I345_9FIRM</name>
<dbReference type="EMBL" id="LN555523">
    <property type="protein sequence ID" value="CED94628.1"/>
    <property type="molecule type" value="Genomic_DNA"/>
</dbReference>
<keyword evidence="3" id="KW-0804">Transcription</keyword>
<dbReference type="CDD" id="cd00090">
    <property type="entry name" value="HTH_ARSR"/>
    <property type="match status" value="1"/>
</dbReference>
<dbReference type="GO" id="GO:0003677">
    <property type="term" value="F:DNA binding"/>
    <property type="evidence" value="ECO:0007669"/>
    <property type="project" value="UniProtKB-KW"/>
</dbReference>
<feature type="domain" description="HTH hxlR-type" evidence="4">
    <location>
        <begin position="21"/>
        <end position="119"/>
    </location>
</feature>
<dbReference type="InterPro" id="IPR036388">
    <property type="entry name" value="WH-like_DNA-bd_sf"/>
</dbReference>
<accession>A0A1V1I345</accession>
<reference evidence="5 6" key="1">
    <citation type="submission" date="2014-04" db="EMBL/GenBank/DDBJ databases">
        <authorList>
            <person name="Hornung B.V."/>
        </authorList>
    </citation>
    <scope>NUCLEOTIDE SEQUENCE [LARGE SCALE GENOMIC DNA]</scope>
    <source>
        <strain evidence="5 6">CRIB</strain>
    </source>
</reference>
<proteinExistence type="predicted"/>
<keyword evidence="2" id="KW-0238">DNA-binding</keyword>
<sequence length="125" mass="14773">MSLNSHSKCHMSNRCLKYETCPMTLFHRLVSGKWKILILWYLSGGSLRFSEIKRKLPDVTQKMLTNQLRSLEEDGLVHREIFPIIPPKVEYSLTDMGQKMIPLLEQMYDYGIEYEKNNKKEKNGY</sequence>
<evidence type="ECO:0000259" key="4">
    <source>
        <dbReference type="PROSITE" id="PS51118"/>
    </source>
</evidence>
<dbReference type="Proteomes" id="UP000245622">
    <property type="component" value="Chromosome 1"/>
</dbReference>
<dbReference type="Gene3D" id="1.10.10.10">
    <property type="entry name" value="Winged helix-like DNA-binding domain superfamily/Winged helix DNA-binding domain"/>
    <property type="match status" value="1"/>
</dbReference>
<dbReference type="AlphaFoldDB" id="A0A1V1I345"/>
<dbReference type="KEGG" id="ril:CRIB_2023"/>
<dbReference type="PANTHER" id="PTHR33204:SF29">
    <property type="entry name" value="TRANSCRIPTIONAL REGULATOR"/>
    <property type="match status" value="1"/>
</dbReference>
<evidence type="ECO:0000256" key="2">
    <source>
        <dbReference type="ARBA" id="ARBA00023125"/>
    </source>
</evidence>
<keyword evidence="6" id="KW-1185">Reference proteome</keyword>